<name>A0A4D9CQL9_9STRA</name>
<dbReference type="EMBL" id="SDOX01000127">
    <property type="protein sequence ID" value="TFJ81471.1"/>
    <property type="molecule type" value="Genomic_DNA"/>
</dbReference>
<feature type="compositionally biased region" description="Basic and acidic residues" evidence="1">
    <location>
        <begin position="225"/>
        <end position="235"/>
    </location>
</feature>
<feature type="region of interest" description="Disordered" evidence="1">
    <location>
        <begin position="46"/>
        <end position="181"/>
    </location>
</feature>
<protein>
    <submittedName>
        <fullName evidence="2">Uncharacterized protein</fullName>
    </submittedName>
</protein>
<proteinExistence type="predicted"/>
<feature type="compositionally biased region" description="Gly residues" evidence="1">
    <location>
        <begin position="97"/>
        <end position="113"/>
    </location>
</feature>
<evidence type="ECO:0000313" key="3">
    <source>
        <dbReference type="Proteomes" id="UP000355283"/>
    </source>
</evidence>
<feature type="compositionally biased region" description="Basic and acidic residues" evidence="1">
    <location>
        <begin position="64"/>
        <end position="75"/>
    </location>
</feature>
<reference evidence="2 3" key="1">
    <citation type="submission" date="2019-01" db="EMBL/GenBank/DDBJ databases">
        <title>Nuclear Genome Assembly of the Microalgal Biofuel strain Nannochloropsis salina CCMP1776.</title>
        <authorList>
            <person name="Hovde B."/>
        </authorList>
    </citation>
    <scope>NUCLEOTIDE SEQUENCE [LARGE SCALE GENOMIC DNA]</scope>
    <source>
        <strain evidence="2 3">CCMP1776</strain>
    </source>
</reference>
<sequence>MKFKLARYACGSRSEQQPSHVHWMLAGREGGGPGEIAGVTDHLPAHALDGMAAPPSSPYPPRAFLDDAPHDDRPHPTQHQHPYPTPPHHSQPATAGGWRGAGGRDGGRGGGSSGFRPVYRVAAPPLLDGPSPPGPSRPQTREHLNPNSNLNSNLNSNMDFRPRANSHSSVSSIGSTSSEPSFPVTPYLAPLPAHYPSNAPTASRPQEAQGLVPMEREGQLSQQLRARESDGRMEQALKAAPPPHALPSHGVTHPPALPLFLPPSLPPSLPPTSFPPFSPTAPPFPSPPKVLEVEGEGGRDGVGEGLGEGLGSAHSGGYSDQRDGNGEEGEREGGGGKSEKDEEKLVASALQQLQDTNLPTIRVPSEVEAETEGSGPPSKRTRTGSHESRSSAGGSSTSSSRTTEDEGEKEMGRGQGLEGANLCQAGSEESPLKRRSGSMPGLGHAHQNISDFSAIPSISVATFASSVPKTSITPMSSVAYPESPDKATGDGLYPGRSQPFMALPSPVPPFQGSAGPEPMVEVTGL</sequence>
<gene>
    <name evidence="2" type="ORF">NSK_007193</name>
</gene>
<accession>A0A4D9CQL9</accession>
<feature type="compositionally biased region" description="Pro residues" evidence="1">
    <location>
        <begin position="271"/>
        <end position="288"/>
    </location>
</feature>
<dbReference type="OrthoDB" id="10533595at2759"/>
<dbReference type="AlphaFoldDB" id="A0A4D9CQL9"/>
<keyword evidence="3" id="KW-1185">Reference proteome</keyword>
<feature type="region of interest" description="Disordered" evidence="1">
    <location>
        <begin position="271"/>
        <end position="447"/>
    </location>
</feature>
<organism evidence="2 3">
    <name type="scientific">Nannochloropsis salina CCMP1776</name>
    <dbReference type="NCBI Taxonomy" id="1027361"/>
    <lineage>
        <taxon>Eukaryota</taxon>
        <taxon>Sar</taxon>
        <taxon>Stramenopiles</taxon>
        <taxon>Ochrophyta</taxon>
        <taxon>Eustigmatophyceae</taxon>
        <taxon>Eustigmatales</taxon>
        <taxon>Monodopsidaceae</taxon>
        <taxon>Microchloropsis</taxon>
        <taxon>Microchloropsis salina</taxon>
    </lineage>
</organism>
<comment type="caution">
    <text evidence="2">The sequence shown here is derived from an EMBL/GenBank/DDBJ whole genome shotgun (WGS) entry which is preliminary data.</text>
</comment>
<feature type="compositionally biased region" description="Basic and acidic residues" evidence="1">
    <location>
        <begin position="331"/>
        <end position="345"/>
    </location>
</feature>
<evidence type="ECO:0000313" key="2">
    <source>
        <dbReference type="EMBL" id="TFJ81471.1"/>
    </source>
</evidence>
<feature type="compositionally biased region" description="Low complexity" evidence="1">
    <location>
        <begin position="390"/>
        <end position="401"/>
    </location>
</feature>
<feature type="compositionally biased region" description="Low complexity" evidence="1">
    <location>
        <begin position="145"/>
        <end position="157"/>
    </location>
</feature>
<feature type="compositionally biased region" description="Polar residues" evidence="1">
    <location>
        <begin position="349"/>
        <end position="359"/>
    </location>
</feature>
<dbReference type="Proteomes" id="UP000355283">
    <property type="component" value="Unassembled WGS sequence"/>
</dbReference>
<evidence type="ECO:0000256" key="1">
    <source>
        <dbReference type="SAM" id="MobiDB-lite"/>
    </source>
</evidence>
<feature type="region of interest" description="Disordered" evidence="1">
    <location>
        <begin position="217"/>
        <end position="259"/>
    </location>
</feature>
<feature type="region of interest" description="Disordered" evidence="1">
    <location>
        <begin position="468"/>
        <end position="525"/>
    </location>
</feature>
<feature type="compositionally biased region" description="Low complexity" evidence="1">
    <location>
        <begin position="166"/>
        <end position="181"/>
    </location>
</feature>